<dbReference type="InterPro" id="IPR033756">
    <property type="entry name" value="YlxH/NBP35"/>
</dbReference>
<keyword evidence="9" id="KW-0614">Plasmid</keyword>
<dbReference type="AlphaFoldDB" id="A0A2S1FHY6"/>
<dbReference type="InterPro" id="IPR010376">
    <property type="entry name" value="GBBH-like_N"/>
</dbReference>
<sequence length="417" mass="44721">MQITDPNQNQHHAPGASPQSAVSADKLPGICHIIAVGSGKGGVGKSTVSVNLALALQQLGARVGIVDADILGPSIPGMLGIPTGEPPEMTPDNRMIPAERHGLKAVSMGMLTGDDKPAVLRGPMVGKYLKMFVDGVQWGPLDYLILDLPPGTGDTQLTLAQSMPLSGVVIVTTPQAVSLKIARRGLRMFEKVQVKILGIVENMRTFTCPHCGESTDIFRRGGGEQMCQEIGVPFLGALPLDADIVTCGDEGRPIVVDQPKSVSAKVYVSIATALVEQLQGGGTVLKPFVWKWDSNEGAPDWMEGATRVAGSQKTPIGFLRRDPRTLSILWEDGHRDDFDVRDLRLACRCALCVEEMSGRKLLDPKTIRSDVSPRQIVSIGNYAIQFDWSDGHNSGIYSFNDLRALGARAAAKSIENV</sequence>
<dbReference type="InterPro" id="IPR044304">
    <property type="entry name" value="NUBPL-like"/>
</dbReference>
<feature type="domain" description="Gamma-butyrobetaine hydroxylase-like N-terminal" evidence="8">
    <location>
        <begin position="320"/>
        <end position="403"/>
    </location>
</feature>
<dbReference type="Gene3D" id="3.40.50.300">
    <property type="entry name" value="P-loop containing nucleotide triphosphate hydrolases"/>
    <property type="match status" value="1"/>
</dbReference>
<evidence type="ECO:0000256" key="4">
    <source>
        <dbReference type="ARBA" id="ARBA00023004"/>
    </source>
</evidence>
<dbReference type="InterPro" id="IPR038492">
    <property type="entry name" value="GBBH-like_N_sf"/>
</dbReference>
<keyword evidence="6" id="KW-0378">Hydrolase</keyword>
<dbReference type="CDD" id="cd02037">
    <property type="entry name" value="Mrp_NBP35"/>
    <property type="match status" value="1"/>
</dbReference>
<evidence type="ECO:0000256" key="1">
    <source>
        <dbReference type="ARBA" id="ARBA00022723"/>
    </source>
</evidence>
<feature type="binding site" evidence="6">
    <location>
        <begin position="39"/>
        <end position="46"/>
    </location>
    <ligand>
        <name>ATP</name>
        <dbReference type="ChEBI" id="CHEBI:30616"/>
    </ligand>
</feature>
<evidence type="ECO:0000256" key="3">
    <source>
        <dbReference type="ARBA" id="ARBA00022840"/>
    </source>
</evidence>
<comment type="similarity">
    <text evidence="6">Belongs to the Mrp/NBP35 ATP-binding proteins family.</text>
</comment>
<evidence type="ECO:0000256" key="6">
    <source>
        <dbReference type="HAMAP-Rule" id="MF_02040"/>
    </source>
</evidence>
<reference evidence="9" key="1">
    <citation type="submission" date="2018-01" db="EMBL/GenBank/DDBJ databases">
        <title>Plasmids of psychrophilic Polaromonas spp. isolated from Arctic and Antarctic glaciers.</title>
        <authorList>
            <person name="Dziewit L."/>
            <person name="Ciok A."/>
        </authorList>
    </citation>
    <scope>NUCLEOTIDE SEQUENCE</scope>
    <source>
        <plasmid evidence="9">pE3SP1</plasmid>
    </source>
</reference>
<comment type="subunit">
    <text evidence="6">Homodimer.</text>
</comment>
<keyword evidence="2 6" id="KW-0547">Nucleotide-binding</keyword>
<dbReference type="InterPro" id="IPR000808">
    <property type="entry name" value="Mrp-like_CS"/>
</dbReference>
<name>A0A2S1FHY6_9BURK</name>
<evidence type="ECO:0000256" key="5">
    <source>
        <dbReference type="ARBA" id="ARBA00023014"/>
    </source>
</evidence>
<dbReference type="InterPro" id="IPR019591">
    <property type="entry name" value="Mrp/NBP35_ATP-bd"/>
</dbReference>
<accession>A0A2S1FHY6</accession>
<keyword evidence="3 6" id="KW-0067">ATP-binding</keyword>
<gene>
    <name evidence="9" type="ORF">pE3SP1_p064</name>
</gene>
<dbReference type="Pfam" id="PF06155">
    <property type="entry name" value="GBBH-like_N"/>
    <property type="match status" value="1"/>
</dbReference>
<dbReference type="InterPro" id="IPR027417">
    <property type="entry name" value="P-loop_NTPase"/>
</dbReference>
<keyword evidence="5 6" id="KW-0411">Iron-sulfur</keyword>
<dbReference type="PANTHER" id="PTHR42961:SF2">
    <property type="entry name" value="IRON-SULFUR PROTEIN NUBPL"/>
    <property type="match status" value="1"/>
</dbReference>
<evidence type="ECO:0000256" key="7">
    <source>
        <dbReference type="SAM" id="MobiDB-lite"/>
    </source>
</evidence>
<dbReference type="FunFam" id="3.40.50.300:FF:001278">
    <property type="entry name" value="Iron-sulfur cluster carrier protein"/>
    <property type="match status" value="1"/>
</dbReference>
<comment type="function">
    <text evidence="6">Binds and transfers iron-sulfur (Fe-S) clusters to target apoproteins. Can hydrolyze ATP.</text>
</comment>
<organism evidence="9">
    <name type="scientific">Polaromonas sp. E3S</name>
    <dbReference type="NCBI Taxonomy" id="1840265"/>
    <lineage>
        <taxon>Bacteria</taxon>
        <taxon>Pseudomonadati</taxon>
        <taxon>Pseudomonadota</taxon>
        <taxon>Betaproteobacteria</taxon>
        <taxon>Burkholderiales</taxon>
        <taxon>Comamonadaceae</taxon>
        <taxon>Polaromonas</taxon>
    </lineage>
</organism>
<dbReference type="PROSITE" id="PS01215">
    <property type="entry name" value="MRP"/>
    <property type="match status" value="1"/>
</dbReference>
<dbReference type="GO" id="GO:0140663">
    <property type="term" value="F:ATP-dependent FeS chaperone activity"/>
    <property type="evidence" value="ECO:0007669"/>
    <property type="project" value="InterPro"/>
</dbReference>
<dbReference type="GO" id="GO:0051539">
    <property type="term" value="F:4 iron, 4 sulfur cluster binding"/>
    <property type="evidence" value="ECO:0007669"/>
    <property type="project" value="TreeGrafter"/>
</dbReference>
<protein>
    <recommendedName>
        <fullName evidence="6">Iron-sulfur cluster carrier protein</fullName>
    </recommendedName>
</protein>
<dbReference type="PANTHER" id="PTHR42961">
    <property type="entry name" value="IRON-SULFUR PROTEIN NUBPL"/>
    <property type="match status" value="1"/>
</dbReference>
<dbReference type="SUPFAM" id="SSF52540">
    <property type="entry name" value="P-loop containing nucleoside triphosphate hydrolases"/>
    <property type="match status" value="1"/>
</dbReference>
<evidence type="ECO:0000313" key="9">
    <source>
        <dbReference type="EMBL" id="AWD72095.1"/>
    </source>
</evidence>
<dbReference type="HAMAP" id="MF_02040">
    <property type="entry name" value="Mrp_NBP35"/>
    <property type="match status" value="1"/>
</dbReference>
<keyword evidence="4 6" id="KW-0408">Iron</keyword>
<dbReference type="GO" id="GO:0016226">
    <property type="term" value="P:iron-sulfur cluster assembly"/>
    <property type="evidence" value="ECO:0007669"/>
    <property type="project" value="InterPro"/>
</dbReference>
<evidence type="ECO:0000256" key="2">
    <source>
        <dbReference type="ARBA" id="ARBA00022741"/>
    </source>
</evidence>
<dbReference type="Gene3D" id="3.30.2020.30">
    <property type="match status" value="1"/>
</dbReference>
<dbReference type="GO" id="GO:0005524">
    <property type="term" value="F:ATP binding"/>
    <property type="evidence" value="ECO:0007669"/>
    <property type="project" value="UniProtKB-UniRule"/>
</dbReference>
<evidence type="ECO:0000259" key="8">
    <source>
        <dbReference type="Pfam" id="PF06155"/>
    </source>
</evidence>
<dbReference type="Pfam" id="PF10609">
    <property type="entry name" value="ParA"/>
    <property type="match status" value="1"/>
</dbReference>
<dbReference type="EMBL" id="MG869617">
    <property type="protein sequence ID" value="AWD72095.1"/>
    <property type="molecule type" value="Genomic_DNA"/>
</dbReference>
<dbReference type="GO" id="GO:0046872">
    <property type="term" value="F:metal ion binding"/>
    <property type="evidence" value="ECO:0007669"/>
    <property type="project" value="UniProtKB-KW"/>
</dbReference>
<feature type="region of interest" description="Disordered" evidence="7">
    <location>
        <begin position="1"/>
        <end position="22"/>
    </location>
</feature>
<geneLocation type="plasmid" evidence="9">
    <name>pE3SP1</name>
</geneLocation>
<keyword evidence="1 6" id="KW-0479">Metal-binding</keyword>
<proteinExistence type="inferred from homology"/>
<dbReference type="GO" id="GO:0016887">
    <property type="term" value="F:ATP hydrolysis activity"/>
    <property type="evidence" value="ECO:0007669"/>
    <property type="project" value="UniProtKB-UniRule"/>
</dbReference>